<evidence type="ECO:0000313" key="3">
    <source>
        <dbReference type="EMBL" id="VAX37142.1"/>
    </source>
</evidence>
<evidence type="ECO:0000256" key="2">
    <source>
        <dbReference type="SAM" id="Phobius"/>
    </source>
</evidence>
<feature type="compositionally biased region" description="Polar residues" evidence="1">
    <location>
        <begin position="1"/>
        <end position="17"/>
    </location>
</feature>
<name>A0A3B1D8T7_9ZZZZ</name>
<keyword evidence="2" id="KW-1133">Transmembrane helix</keyword>
<proteinExistence type="predicted"/>
<feature type="region of interest" description="Disordered" evidence="1">
    <location>
        <begin position="1"/>
        <end position="23"/>
    </location>
</feature>
<evidence type="ECO:0008006" key="4">
    <source>
        <dbReference type="Google" id="ProtNLM"/>
    </source>
</evidence>
<keyword evidence="2" id="KW-0812">Transmembrane</keyword>
<protein>
    <recommendedName>
        <fullName evidence="4">Zinc-finger domain-containing protein</fullName>
    </recommendedName>
</protein>
<organism evidence="3">
    <name type="scientific">hydrothermal vent metagenome</name>
    <dbReference type="NCBI Taxonomy" id="652676"/>
    <lineage>
        <taxon>unclassified sequences</taxon>
        <taxon>metagenomes</taxon>
        <taxon>ecological metagenomes</taxon>
    </lineage>
</organism>
<feature type="transmembrane region" description="Helical" evidence="2">
    <location>
        <begin position="42"/>
        <end position="67"/>
    </location>
</feature>
<evidence type="ECO:0000256" key="1">
    <source>
        <dbReference type="SAM" id="MobiDB-lite"/>
    </source>
</evidence>
<gene>
    <name evidence="3" type="ORF">MNBD_PLANCTO02-245</name>
</gene>
<dbReference type="AlphaFoldDB" id="A0A3B1D8T7"/>
<accession>A0A3B1D8T7</accession>
<dbReference type="EMBL" id="UOGL01000104">
    <property type="protein sequence ID" value="VAX37142.1"/>
    <property type="molecule type" value="Genomic_DNA"/>
</dbReference>
<sequence>MQSENMNQPDHQENSQPWEDCPQGEVGRLVGSLRQKKRQRRAIQGAAFVGIAMMLLAVGFTLSQFLLQSSDPLLQGKGHQYAGICCEKVQSYGKEYMADTVDTKIAHKIEGHLEECQQCQSKFEIMQQELLNTTAQFFSFDQYALLQ</sequence>
<keyword evidence="2" id="KW-0472">Membrane</keyword>
<reference evidence="3" key="1">
    <citation type="submission" date="2018-06" db="EMBL/GenBank/DDBJ databases">
        <authorList>
            <person name="Zhirakovskaya E."/>
        </authorList>
    </citation>
    <scope>NUCLEOTIDE SEQUENCE</scope>
</reference>